<proteinExistence type="predicted"/>
<feature type="non-terminal residue" evidence="2">
    <location>
        <position position="106"/>
    </location>
</feature>
<feature type="region of interest" description="Disordered" evidence="1">
    <location>
        <begin position="63"/>
        <end position="106"/>
    </location>
</feature>
<feature type="non-terminal residue" evidence="2">
    <location>
        <position position="1"/>
    </location>
</feature>
<gene>
    <name evidence="2" type="ORF">g.81374</name>
</gene>
<evidence type="ECO:0000313" key="2">
    <source>
        <dbReference type="EMBL" id="JAT62444.1"/>
    </source>
</evidence>
<sequence>AQVRPEAHKGFPLPEVNPPPPNYHSTAHQFCHHGARTDANLEGGGIVFSVAQGLLQVQQLQGVPCPETGGAQPRRPHHARRHLRLRAQPPLAPSQDPPPPPPSAAA</sequence>
<dbReference type="EMBL" id="GDJX01005492">
    <property type="protein sequence ID" value="JAT62444.1"/>
    <property type="molecule type" value="Transcribed_RNA"/>
</dbReference>
<protein>
    <submittedName>
        <fullName evidence="2">Uncharacterized protein</fullName>
    </submittedName>
</protein>
<organism evidence="2">
    <name type="scientific">Anthurium amnicola</name>
    <dbReference type="NCBI Taxonomy" id="1678845"/>
    <lineage>
        <taxon>Eukaryota</taxon>
        <taxon>Viridiplantae</taxon>
        <taxon>Streptophyta</taxon>
        <taxon>Embryophyta</taxon>
        <taxon>Tracheophyta</taxon>
        <taxon>Spermatophyta</taxon>
        <taxon>Magnoliopsida</taxon>
        <taxon>Liliopsida</taxon>
        <taxon>Araceae</taxon>
        <taxon>Pothoideae</taxon>
        <taxon>Potheae</taxon>
        <taxon>Anthurium</taxon>
    </lineage>
</organism>
<reference evidence="2" key="1">
    <citation type="submission" date="2015-07" db="EMBL/GenBank/DDBJ databases">
        <title>Transcriptome Assembly of Anthurium amnicola.</title>
        <authorList>
            <person name="Suzuki J."/>
        </authorList>
    </citation>
    <scope>NUCLEOTIDE SEQUENCE</scope>
</reference>
<dbReference type="AlphaFoldDB" id="A0A1D1Z6E9"/>
<feature type="region of interest" description="Disordered" evidence="1">
    <location>
        <begin position="1"/>
        <end position="25"/>
    </location>
</feature>
<evidence type="ECO:0000256" key="1">
    <source>
        <dbReference type="SAM" id="MobiDB-lite"/>
    </source>
</evidence>
<feature type="compositionally biased region" description="Pro residues" evidence="1">
    <location>
        <begin position="90"/>
        <end position="106"/>
    </location>
</feature>
<feature type="compositionally biased region" description="Basic residues" evidence="1">
    <location>
        <begin position="74"/>
        <end position="85"/>
    </location>
</feature>
<accession>A0A1D1Z6E9</accession>
<name>A0A1D1Z6E9_9ARAE</name>